<dbReference type="CDD" id="cd03506">
    <property type="entry name" value="Delta6-FADS-like"/>
    <property type="match status" value="1"/>
</dbReference>
<evidence type="ECO:0000313" key="7">
    <source>
        <dbReference type="Proteomes" id="UP000642094"/>
    </source>
</evidence>
<feature type="transmembrane region" description="Helical" evidence="4">
    <location>
        <begin position="56"/>
        <end position="77"/>
    </location>
</feature>
<feature type="transmembrane region" description="Helical" evidence="4">
    <location>
        <begin position="246"/>
        <end position="267"/>
    </location>
</feature>
<comment type="caution">
    <text evidence="6">The sequence shown here is derived from an EMBL/GenBank/DDBJ whole genome shotgun (WGS) entry which is preliminary data.</text>
</comment>
<keyword evidence="7" id="KW-1185">Reference proteome</keyword>
<keyword evidence="4" id="KW-0472">Membrane</keyword>
<evidence type="ECO:0000256" key="1">
    <source>
        <dbReference type="ARBA" id="ARBA00001954"/>
    </source>
</evidence>
<feature type="transmembrane region" description="Helical" evidence="4">
    <location>
        <begin position="219"/>
        <end position="239"/>
    </location>
</feature>
<feature type="domain" description="Fatty acid desaturase" evidence="5">
    <location>
        <begin position="80"/>
        <end position="351"/>
    </location>
</feature>
<sequence length="375" mass="42934">MQESKNFPPSVVDQQAEAIPKIKFAKNNGFQAELRRRVDGFLQDANLQERDCPQMYLKTIILLSSFFSTYAVLVFAAQTWWQVVPLCILLGVITAGIGFGIQHDGSHHAYSHSLWMNKLMALSLDLIGGSSYIWHWKHDVFHHTHTNIISYDPDLEVGIFGRLAPTQPRLAFHRWQHYYLWFLYGLLAIKWHFYDDFYSLVTGKIGDRNFPRPKGSNLIIFWAGKLIFFAIAFAIPLLFHSLPIVLASYGLVALTLGIVLSVVFQLAHVVEEANFPIPVVTSGVIENDWAIHQIETTVNFSRNNPVATWLLGGLNFQVEHHLFPNICHVNYPAISQIVEQTCQDFGVKYNQHKSFWAGCISHFQWLRRMGSEYLS</sequence>
<accession>A0ABR7ZRV7</accession>
<protein>
    <submittedName>
        <fullName evidence="6">Acyl-CoA desaturase</fullName>
    </submittedName>
</protein>
<evidence type="ECO:0000313" key="6">
    <source>
        <dbReference type="EMBL" id="MBD2186671.1"/>
    </source>
</evidence>
<comment type="similarity">
    <text evidence="2">Belongs to the fatty acid desaturase type 2 family.</text>
</comment>
<proteinExistence type="inferred from homology"/>
<keyword evidence="4" id="KW-0812">Transmembrane</keyword>
<reference evidence="6 7" key="1">
    <citation type="journal article" date="2020" name="ISME J.">
        <title>Comparative genomics reveals insights into cyanobacterial evolution and habitat adaptation.</title>
        <authorList>
            <person name="Chen M.Y."/>
            <person name="Teng W.K."/>
            <person name="Zhao L."/>
            <person name="Hu C.X."/>
            <person name="Zhou Y.K."/>
            <person name="Han B.P."/>
            <person name="Song L.R."/>
            <person name="Shu W.S."/>
        </authorList>
    </citation>
    <scope>NUCLEOTIDE SEQUENCE [LARGE SCALE GENOMIC DNA]</scope>
    <source>
        <strain evidence="6 7">FACHB-723</strain>
    </source>
</reference>
<dbReference type="Proteomes" id="UP000642094">
    <property type="component" value="Unassembled WGS sequence"/>
</dbReference>
<feature type="transmembrane region" description="Helical" evidence="4">
    <location>
        <begin position="178"/>
        <end position="194"/>
    </location>
</feature>
<dbReference type="RefSeq" id="WP_190401555.1">
    <property type="nucleotide sequence ID" value="NZ_JACJQB010000001.1"/>
</dbReference>
<keyword evidence="4" id="KW-1133">Transmembrane helix</keyword>
<dbReference type="PIRSF" id="PIRSF015921">
    <property type="entry name" value="FA_sphinglp_des"/>
    <property type="match status" value="1"/>
</dbReference>
<dbReference type="PANTHER" id="PTHR19353">
    <property type="entry name" value="FATTY ACID DESATURASE 2"/>
    <property type="match status" value="1"/>
</dbReference>
<comment type="cofactor">
    <cofactor evidence="1">
        <name>Fe(2+)</name>
        <dbReference type="ChEBI" id="CHEBI:29033"/>
    </cofactor>
</comment>
<name>A0ABR7ZRV7_9CYAN</name>
<dbReference type="InterPro" id="IPR005804">
    <property type="entry name" value="FA_desaturase_dom"/>
</dbReference>
<feature type="transmembrane region" description="Helical" evidence="4">
    <location>
        <begin position="83"/>
        <end position="101"/>
    </location>
</feature>
<keyword evidence="3" id="KW-0408">Iron</keyword>
<evidence type="ECO:0000256" key="2">
    <source>
        <dbReference type="ARBA" id="ARBA00008749"/>
    </source>
</evidence>
<evidence type="ECO:0000256" key="3">
    <source>
        <dbReference type="ARBA" id="ARBA00023004"/>
    </source>
</evidence>
<organism evidence="6 7">
    <name type="scientific">Pseudanabaena mucicola FACHB-723</name>
    <dbReference type="NCBI Taxonomy" id="2692860"/>
    <lineage>
        <taxon>Bacteria</taxon>
        <taxon>Bacillati</taxon>
        <taxon>Cyanobacteriota</taxon>
        <taxon>Cyanophyceae</taxon>
        <taxon>Pseudanabaenales</taxon>
        <taxon>Pseudanabaenaceae</taxon>
        <taxon>Pseudanabaena</taxon>
    </lineage>
</organism>
<gene>
    <name evidence="6" type="ORF">H6F41_00760</name>
</gene>
<evidence type="ECO:0000256" key="4">
    <source>
        <dbReference type="SAM" id="Phobius"/>
    </source>
</evidence>
<dbReference type="InterPro" id="IPR012171">
    <property type="entry name" value="Fatty_acid_desaturase"/>
</dbReference>
<dbReference type="PANTHER" id="PTHR19353:SF19">
    <property type="entry name" value="DELTA(5) FATTY ACID DESATURASE C-RELATED"/>
    <property type="match status" value="1"/>
</dbReference>
<dbReference type="EMBL" id="JACJQB010000001">
    <property type="protein sequence ID" value="MBD2186671.1"/>
    <property type="molecule type" value="Genomic_DNA"/>
</dbReference>
<dbReference type="Pfam" id="PF00487">
    <property type="entry name" value="FA_desaturase"/>
    <property type="match status" value="1"/>
</dbReference>
<evidence type="ECO:0000259" key="5">
    <source>
        <dbReference type="Pfam" id="PF00487"/>
    </source>
</evidence>